<proteinExistence type="predicted"/>
<evidence type="ECO:0000313" key="3">
    <source>
        <dbReference type="Proteomes" id="UP000719766"/>
    </source>
</evidence>
<dbReference type="OrthoDB" id="301415at2759"/>
<evidence type="ECO:0000256" key="1">
    <source>
        <dbReference type="SAM" id="Phobius"/>
    </source>
</evidence>
<accession>A0A9P7AQC1</accession>
<comment type="caution">
    <text evidence="2">The sequence shown here is derived from an EMBL/GenBank/DDBJ whole genome shotgun (WGS) entry which is preliminary data.</text>
</comment>
<dbReference type="Proteomes" id="UP000719766">
    <property type="component" value="Unassembled WGS sequence"/>
</dbReference>
<keyword evidence="1" id="KW-0812">Transmembrane</keyword>
<keyword evidence="3" id="KW-1185">Reference proteome</keyword>
<dbReference type="GeneID" id="64596724"/>
<organism evidence="2 3">
    <name type="scientific">Suillus plorans</name>
    <dbReference type="NCBI Taxonomy" id="116603"/>
    <lineage>
        <taxon>Eukaryota</taxon>
        <taxon>Fungi</taxon>
        <taxon>Dikarya</taxon>
        <taxon>Basidiomycota</taxon>
        <taxon>Agaricomycotina</taxon>
        <taxon>Agaricomycetes</taxon>
        <taxon>Agaricomycetidae</taxon>
        <taxon>Boletales</taxon>
        <taxon>Suillineae</taxon>
        <taxon>Suillaceae</taxon>
        <taxon>Suillus</taxon>
    </lineage>
</organism>
<dbReference type="RefSeq" id="XP_041160454.1">
    <property type="nucleotide sequence ID" value="XM_041302960.1"/>
</dbReference>
<protein>
    <submittedName>
        <fullName evidence="2">Uncharacterized protein</fullName>
    </submittedName>
</protein>
<keyword evidence="1" id="KW-0472">Membrane</keyword>
<reference evidence="2" key="1">
    <citation type="journal article" date="2020" name="New Phytol.">
        <title>Comparative genomics reveals dynamic genome evolution in host specialist ectomycorrhizal fungi.</title>
        <authorList>
            <person name="Lofgren L.A."/>
            <person name="Nguyen N.H."/>
            <person name="Vilgalys R."/>
            <person name="Ruytinx J."/>
            <person name="Liao H.L."/>
            <person name="Branco S."/>
            <person name="Kuo A."/>
            <person name="LaButti K."/>
            <person name="Lipzen A."/>
            <person name="Andreopoulos W."/>
            <person name="Pangilinan J."/>
            <person name="Riley R."/>
            <person name="Hundley H."/>
            <person name="Na H."/>
            <person name="Barry K."/>
            <person name="Grigoriev I.V."/>
            <person name="Stajich J.E."/>
            <person name="Kennedy P.G."/>
        </authorList>
    </citation>
    <scope>NUCLEOTIDE SEQUENCE</scope>
    <source>
        <strain evidence="2">S12</strain>
    </source>
</reference>
<evidence type="ECO:0000313" key="2">
    <source>
        <dbReference type="EMBL" id="KAG1794226.1"/>
    </source>
</evidence>
<feature type="transmembrane region" description="Helical" evidence="1">
    <location>
        <begin position="20"/>
        <end position="39"/>
    </location>
</feature>
<keyword evidence="1" id="KW-1133">Transmembrane helix</keyword>
<gene>
    <name evidence="2" type="ORF">HD556DRAFT_1371668</name>
</gene>
<dbReference type="AlphaFoldDB" id="A0A9P7AQC1"/>
<dbReference type="EMBL" id="JABBWE010000027">
    <property type="protein sequence ID" value="KAG1794226.1"/>
    <property type="molecule type" value="Genomic_DNA"/>
</dbReference>
<name>A0A9P7AQC1_9AGAM</name>
<sequence length="143" mass="16286">MTFFAGKTVAMTRAPDSYVYPAPFNLVEVFLLIDFNFFLRTFGLRPQRYAKTSIVKKPWMTSWLGQGDEADAENPDLLDPVVEGPGADKGLKISKIPFDELDKRFPNMEQSMEATIVKEIKEIQARLEVLTTKVDRLHASHLH</sequence>